<dbReference type="RefSeq" id="WP_191175762.1">
    <property type="nucleotide sequence ID" value="NZ_JACWMW010000002.1"/>
</dbReference>
<dbReference type="EMBL" id="JACWMW010000002">
    <property type="protein sequence ID" value="MBD1385911.1"/>
    <property type="molecule type" value="Genomic_DNA"/>
</dbReference>
<keyword evidence="2" id="KW-1185">Reference proteome</keyword>
<reference evidence="1 2" key="1">
    <citation type="submission" date="2020-09" db="EMBL/GenBank/DDBJ databases">
        <title>Novel species of Mucilaginibacter isolated from a glacier on the Tibetan Plateau.</title>
        <authorList>
            <person name="Liu Q."/>
            <person name="Xin Y.-H."/>
        </authorList>
    </citation>
    <scope>NUCLEOTIDE SEQUENCE [LARGE SCALE GENOMIC DNA]</scope>
    <source>
        <strain evidence="1 2">CGMCC 1.13878</strain>
    </source>
</reference>
<comment type="caution">
    <text evidence="1">The sequence shown here is derived from an EMBL/GenBank/DDBJ whole genome shotgun (WGS) entry which is preliminary data.</text>
</comment>
<gene>
    <name evidence="1" type="ORF">IDJ75_11520</name>
</gene>
<evidence type="ECO:0000313" key="1">
    <source>
        <dbReference type="EMBL" id="MBD1385911.1"/>
    </source>
</evidence>
<dbReference type="Proteomes" id="UP000618754">
    <property type="component" value="Unassembled WGS sequence"/>
</dbReference>
<organism evidence="1 2">
    <name type="scientific">Mucilaginibacter rigui</name>
    <dbReference type="NCBI Taxonomy" id="534635"/>
    <lineage>
        <taxon>Bacteria</taxon>
        <taxon>Pseudomonadati</taxon>
        <taxon>Bacteroidota</taxon>
        <taxon>Sphingobacteriia</taxon>
        <taxon>Sphingobacteriales</taxon>
        <taxon>Sphingobacteriaceae</taxon>
        <taxon>Mucilaginibacter</taxon>
    </lineage>
</organism>
<protein>
    <submittedName>
        <fullName evidence="1">Uncharacterized protein</fullName>
    </submittedName>
</protein>
<proteinExistence type="predicted"/>
<name>A0ABR7X5Q5_9SPHI</name>
<accession>A0ABR7X5Q5</accession>
<evidence type="ECO:0000313" key="2">
    <source>
        <dbReference type="Proteomes" id="UP000618754"/>
    </source>
</evidence>
<sequence length="242" mass="27794">MNDLLELAIEAHGGMDRWNKIKSINAELSIGGAIWYVKGNPDVLQEITISADTRQEKVVMKFPRQDKLTVFQPGLIAVKENGAKDFQYFSDPKSIFAGHKLDTPWKNEHIAYFSGEALWTYLTIPFLYTEPGFQTEEIEPWEENGEIWRRLKVIFPENVVSHCREQLSYFGSDGLLRRHDYTVDILGGATGANYAYDYRQTCGLMIPRLRKVYAFEGEAMERKTITDPLLVSITFHSINCEE</sequence>